<protein>
    <recommendedName>
        <fullName evidence="1">Protein kinase domain-containing protein</fullName>
    </recommendedName>
</protein>
<dbReference type="PANTHER" id="PTHR44167:SF18">
    <property type="entry name" value="PROTEIN KINASE DOMAIN-CONTAINING PROTEIN"/>
    <property type="match status" value="1"/>
</dbReference>
<dbReference type="GO" id="GO:0005524">
    <property type="term" value="F:ATP binding"/>
    <property type="evidence" value="ECO:0007669"/>
    <property type="project" value="InterPro"/>
</dbReference>
<dbReference type="InterPro" id="IPR011009">
    <property type="entry name" value="Kinase-like_dom_sf"/>
</dbReference>
<dbReference type="AlphaFoldDB" id="D8SS76"/>
<dbReference type="SUPFAM" id="SSF56112">
    <property type="entry name" value="Protein kinase-like (PK-like)"/>
    <property type="match status" value="1"/>
</dbReference>
<dbReference type="HOGENOM" id="CLU_1108623_0_0_1"/>
<dbReference type="InterPro" id="IPR000719">
    <property type="entry name" value="Prot_kinase_dom"/>
</dbReference>
<name>D8SS76_SELML</name>
<dbReference type="PROSITE" id="PS50011">
    <property type="entry name" value="PROTEIN_KINASE_DOM"/>
    <property type="match status" value="1"/>
</dbReference>
<dbReference type="PANTHER" id="PTHR44167">
    <property type="entry name" value="OVARIAN-SPECIFIC SERINE/THREONINE-PROTEIN KINASE LOK-RELATED"/>
    <property type="match status" value="1"/>
</dbReference>
<dbReference type="EMBL" id="GL377637">
    <property type="protein sequence ID" value="EFJ12689.1"/>
    <property type="molecule type" value="Genomic_DNA"/>
</dbReference>
<dbReference type="GO" id="GO:0004672">
    <property type="term" value="F:protein kinase activity"/>
    <property type="evidence" value="ECO:0007669"/>
    <property type="project" value="InterPro"/>
</dbReference>
<organism evidence="3">
    <name type="scientific">Selaginella moellendorffii</name>
    <name type="common">Spikemoss</name>
    <dbReference type="NCBI Taxonomy" id="88036"/>
    <lineage>
        <taxon>Eukaryota</taxon>
        <taxon>Viridiplantae</taxon>
        <taxon>Streptophyta</taxon>
        <taxon>Embryophyta</taxon>
        <taxon>Tracheophyta</taxon>
        <taxon>Lycopodiopsida</taxon>
        <taxon>Selaginellales</taxon>
        <taxon>Selaginellaceae</taxon>
        <taxon>Selaginella</taxon>
    </lineage>
</organism>
<gene>
    <name evidence="2" type="ORF">SELMODRAFT_425163</name>
</gene>
<evidence type="ECO:0000313" key="3">
    <source>
        <dbReference type="Proteomes" id="UP000001514"/>
    </source>
</evidence>
<evidence type="ECO:0000259" key="1">
    <source>
        <dbReference type="PROSITE" id="PS50011"/>
    </source>
</evidence>
<proteinExistence type="predicted"/>
<dbReference type="InParanoid" id="D8SS76"/>
<dbReference type="Gene3D" id="1.10.510.10">
    <property type="entry name" value="Transferase(Phosphotransferase) domain 1"/>
    <property type="match status" value="1"/>
</dbReference>
<evidence type="ECO:0000313" key="2">
    <source>
        <dbReference type="EMBL" id="EFJ12689.1"/>
    </source>
</evidence>
<accession>D8SS76</accession>
<dbReference type="KEGG" id="smo:SELMODRAFT_425163"/>
<dbReference type="Gramene" id="EFJ12689">
    <property type="protein sequence ID" value="EFJ12689"/>
    <property type="gene ID" value="SELMODRAFT_425163"/>
</dbReference>
<keyword evidence="3" id="KW-1185">Reference proteome</keyword>
<dbReference type="STRING" id="88036.D8SS76"/>
<sequence length="251" mass="28615">MQTRERSESSYGFLCNIKSLYLKRDEQVHFSPIKEIMRQLLVGLASLPERDLVDQDVQPACIRHSNFLVKLGDFQSARGLSTPPKPEVTGSLGYRALEVISGEAEKMVWGAGVVFALMLLGENPFDLSWDKWRAIVQSQDIEDVIKEGKVNDSSYVHPYTQLAFGFMICLCRSMRWQCTVRLMMQQRVMKNEKISCKLRLRTSLRVSVHIIGQSDQPGIIFLFPPVFLLVDVFVLQSPRSGEGQHPVRKLQ</sequence>
<dbReference type="Pfam" id="PF00069">
    <property type="entry name" value="Pkinase"/>
    <property type="match status" value="1"/>
</dbReference>
<feature type="domain" description="Protein kinase" evidence="1">
    <location>
        <begin position="1"/>
        <end position="219"/>
    </location>
</feature>
<dbReference type="Proteomes" id="UP000001514">
    <property type="component" value="Unassembled WGS sequence"/>
</dbReference>
<reference evidence="2 3" key="1">
    <citation type="journal article" date="2011" name="Science">
        <title>The Selaginella genome identifies genetic changes associated with the evolution of vascular plants.</title>
        <authorList>
            <person name="Banks J.A."/>
            <person name="Nishiyama T."/>
            <person name="Hasebe M."/>
            <person name="Bowman J.L."/>
            <person name="Gribskov M."/>
            <person name="dePamphilis C."/>
            <person name="Albert V.A."/>
            <person name="Aono N."/>
            <person name="Aoyama T."/>
            <person name="Ambrose B.A."/>
            <person name="Ashton N.W."/>
            <person name="Axtell M.J."/>
            <person name="Barker E."/>
            <person name="Barker M.S."/>
            <person name="Bennetzen J.L."/>
            <person name="Bonawitz N.D."/>
            <person name="Chapple C."/>
            <person name="Cheng C."/>
            <person name="Correa L.G."/>
            <person name="Dacre M."/>
            <person name="DeBarry J."/>
            <person name="Dreyer I."/>
            <person name="Elias M."/>
            <person name="Engstrom E.M."/>
            <person name="Estelle M."/>
            <person name="Feng L."/>
            <person name="Finet C."/>
            <person name="Floyd S.K."/>
            <person name="Frommer W.B."/>
            <person name="Fujita T."/>
            <person name="Gramzow L."/>
            <person name="Gutensohn M."/>
            <person name="Harholt J."/>
            <person name="Hattori M."/>
            <person name="Heyl A."/>
            <person name="Hirai T."/>
            <person name="Hiwatashi Y."/>
            <person name="Ishikawa M."/>
            <person name="Iwata M."/>
            <person name="Karol K.G."/>
            <person name="Koehler B."/>
            <person name="Kolukisaoglu U."/>
            <person name="Kubo M."/>
            <person name="Kurata T."/>
            <person name="Lalonde S."/>
            <person name="Li K."/>
            <person name="Li Y."/>
            <person name="Litt A."/>
            <person name="Lyons E."/>
            <person name="Manning G."/>
            <person name="Maruyama T."/>
            <person name="Michael T.P."/>
            <person name="Mikami K."/>
            <person name="Miyazaki S."/>
            <person name="Morinaga S."/>
            <person name="Murata T."/>
            <person name="Mueller-Roeber B."/>
            <person name="Nelson D.R."/>
            <person name="Obara M."/>
            <person name="Oguri Y."/>
            <person name="Olmstead R.G."/>
            <person name="Onodera N."/>
            <person name="Petersen B.L."/>
            <person name="Pils B."/>
            <person name="Prigge M."/>
            <person name="Rensing S.A."/>
            <person name="Riano-Pachon D.M."/>
            <person name="Roberts A.W."/>
            <person name="Sato Y."/>
            <person name="Scheller H.V."/>
            <person name="Schulz B."/>
            <person name="Schulz C."/>
            <person name="Shakirov E.V."/>
            <person name="Shibagaki N."/>
            <person name="Shinohara N."/>
            <person name="Shippen D.E."/>
            <person name="Soerensen I."/>
            <person name="Sotooka R."/>
            <person name="Sugimoto N."/>
            <person name="Sugita M."/>
            <person name="Sumikawa N."/>
            <person name="Tanurdzic M."/>
            <person name="Theissen G."/>
            <person name="Ulvskov P."/>
            <person name="Wakazuki S."/>
            <person name="Weng J.K."/>
            <person name="Willats W.W."/>
            <person name="Wipf D."/>
            <person name="Wolf P.G."/>
            <person name="Yang L."/>
            <person name="Zimmer A.D."/>
            <person name="Zhu Q."/>
            <person name="Mitros T."/>
            <person name="Hellsten U."/>
            <person name="Loque D."/>
            <person name="Otillar R."/>
            <person name="Salamov A."/>
            <person name="Schmutz J."/>
            <person name="Shapiro H."/>
            <person name="Lindquist E."/>
            <person name="Lucas S."/>
            <person name="Rokhsar D."/>
            <person name="Grigoriev I.V."/>
        </authorList>
    </citation>
    <scope>NUCLEOTIDE SEQUENCE [LARGE SCALE GENOMIC DNA]</scope>
</reference>